<proteinExistence type="predicted"/>
<keyword evidence="3" id="KW-1185">Reference proteome</keyword>
<dbReference type="InterPro" id="IPR004843">
    <property type="entry name" value="Calcineurin-like_PHP"/>
</dbReference>
<dbReference type="Proteomes" id="UP000053647">
    <property type="component" value="Unassembled WGS sequence"/>
</dbReference>
<accession>A0A0C9TIW4</accession>
<dbReference type="Gene3D" id="3.60.21.10">
    <property type="match status" value="1"/>
</dbReference>
<reference evidence="2 3" key="1">
    <citation type="submission" date="2014-06" db="EMBL/GenBank/DDBJ databases">
        <authorList>
            <consortium name="DOE Joint Genome Institute"/>
            <person name="Kuo A."/>
            <person name="Kohler A."/>
            <person name="Nagy L.G."/>
            <person name="Floudas D."/>
            <person name="Copeland A."/>
            <person name="Barry K.W."/>
            <person name="Cichocki N."/>
            <person name="Veneault-Fourrey C."/>
            <person name="LaButti K."/>
            <person name="Lindquist E.A."/>
            <person name="Lipzen A."/>
            <person name="Lundell T."/>
            <person name="Morin E."/>
            <person name="Murat C."/>
            <person name="Sun H."/>
            <person name="Tunlid A."/>
            <person name="Henrissat B."/>
            <person name="Grigoriev I.V."/>
            <person name="Hibbett D.S."/>
            <person name="Martin F."/>
            <person name="Nordberg H.P."/>
            <person name="Cantor M.N."/>
            <person name="Hua S.X."/>
        </authorList>
    </citation>
    <scope>NUCLEOTIDE SEQUENCE [LARGE SCALE GENOMIC DNA]</scope>
    <source>
        <strain evidence="2 3">ATCC 200175</strain>
    </source>
</reference>
<protein>
    <recommendedName>
        <fullName evidence="1">Calcineurin-like phosphoesterase domain-containing protein</fullName>
    </recommendedName>
</protein>
<feature type="non-terminal residue" evidence="2">
    <location>
        <position position="1"/>
    </location>
</feature>
<dbReference type="PANTHER" id="PTHR11575">
    <property type="entry name" value="5'-NUCLEOTIDASE-RELATED"/>
    <property type="match status" value="1"/>
</dbReference>
<evidence type="ECO:0000313" key="3">
    <source>
        <dbReference type="Proteomes" id="UP000053647"/>
    </source>
</evidence>
<dbReference type="InterPro" id="IPR029052">
    <property type="entry name" value="Metallo-depent_PP-like"/>
</dbReference>
<dbReference type="Pfam" id="PF00149">
    <property type="entry name" value="Metallophos"/>
    <property type="match status" value="1"/>
</dbReference>
<dbReference type="AlphaFoldDB" id="A0A0C9TIW4"/>
<dbReference type="GO" id="GO:0009166">
    <property type="term" value="P:nucleotide catabolic process"/>
    <property type="evidence" value="ECO:0007669"/>
    <property type="project" value="InterPro"/>
</dbReference>
<sequence length="209" mass="23106">MSAVSKDTSSKPTRTTGPTELRIAHFNDVYQVADHLVTRDNDTQDNVNAAKFATLLKGVTGQWPGGKTEGLILFSGDLFSPSLASSITEGWHTVSVINELKVDVAVVGNHEFDFGYPHLSKLVKDTAFPWLLSNIIDTETKEVPYPLKKFHVEERHGIRIGFIGLVQKEWVDTIVGWPANFEYQPMATVGKELSALLRDPAGQIKCDLV</sequence>
<dbReference type="GO" id="GO:0016787">
    <property type="term" value="F:hydrolase activity"/>
    <property type="evidence" value="ECO:0007669"/>
    <property type="project" value="InterPro"/>
</dbReference>
<dbReference type="InterPro" id="IPR006179">
    <property type="entry name" value="5_nucleotidase/apyrase"/>
</dbReference>
<dbReference type="EMBL" id="KN819963">
    <property type="protein sequence ID" value="KIJ07246.1"/>
    <property type="molecule type" value="Genomic_DNA"/>
</dbReference>
<name>A0A0C9TIW4_PAXIN</name>
<dbReference type="OrthoDB" id="2671906at2759"/>
<dbReference type="SUPFAM" id="SSF56300">
    <property type="entry name" value="Metallo-dependent phosphatases"/>
    <property type="match status" value="1"/>
</dbReference>
<evidence type="ECO:0000313" key="2">
    <source>
        <dbReference type="EMBL" id="KIJ07246.1"/>
    </source>
</evidence>
<gene>
    <name evidence="2" type="ORF">PAXINDRAFT_103037</name>
</gene>
<dbReference type="HOGENOM" id="CLU_1318177_0_0_1"/>
<reference evidence="3" key="2">
    <citation type="submission" date="2015-01" db="EMBL/GenBank/DDBJ databases">
        <title>Evolutionary Origins and Diversification of the Mycorrhizal Mutualists.</title>
        <authorList>
            <consortium name="DOE Joint Genome Institute"/>
            <consortium name="Mycorrhizal Genomics Consortium"/>
            <person name="Kohler A."/>
            <person name="Kuo A."/>
            <person name="Nagy L.G."/>
            <person name="Floudas D."/>
            <person name="Copeland A."/>
            <person name="Barry K.W."/>
            <person name="Cichocki N."/>
            <person name="Veneault-Fourrey C."/>
            <person name="LaButti K."/>
            <person name="Lindquist E.A."/>
            <person name="Lipzen A."/>
            <person name="Lundell T."/>
            <person name="Morin E."/>
            <person name="Murat C."/>
            <person name="Riley R."/>
            <person name="Ohm R."/>
            <person name="Sun H."/>
            <person name="Tunlid A."/>
            <person name="Henrissat B."/>
            <person name="Grigoriev I.V."/>
            <person name="Hibbett D.S."/>
            <person name="Martin F."/>
        </authorList>
    </citation>
    <scope>NUCLEOTIDE SEQUENCE [LARGE SCALE GENOMIC DNA]</scope>
    <source>
        <strain evidence="3">ATCC 200175</strain>
    </source>
</reference>
<feature type="domain" description="Calcineurin-like phosphoesterase" evidence="1">
    <location>
        <begin position="21"/>
        <end position="133"/>
    </location>
</feature>
<evidence type="ECO:0000259" key="1">
    <source>
        <dbReference type="Pfam" id="PF00149"/>
    </source>
</evidence>
<dbReference type="PANTHER" id="PTHR11575:SF48">
    <property type="entry name" value="5'-NUCLEOTIDASE"/>
    <property type="match status" value="1"/>
</dbReference>
<organism evidence="2 3">
    <name type="scientific">Paxillus involutus ATCC 200175</name>
    <dbReference type="NCBI Taxonomy" id="664439"/>
    <lineage>
        <taxon>Eukaryota</taxon>
        <taxon>Fungi</taxon>
        <taxon>Dikarya</taxon>
        <taxon>Basidiomycota</taxon>
        <taxon>Agaricomycotina</taxon>
        <taxon>Agaricomycetes</taxon>
        <taxon>Agaricomycetidae</taxon>
        <taxon>Boletales</taxon>
        <taxon>Paxilineae</taxon>
        <taxon>Paxillaceae</taxon>
        <taxon>Paxillus</taxon>
    </lineage>
</organism>